<keyword evidence="6" id="KW-1185">Reference proteome</keyword>
<dbReference type="EMBL" id="BMZQ01000002">
    <property type="protein sequence ID" value="GHD19507.1"/>
    <property type="molecule type" value="Genomic_DNA"/>
</dbReference>
<dbReference type="PROSITE" id="PS00041">
    <property type="entry name" value="HTH_ARAC_FAMILY_1"/>
    <property type="match status" value="1"/>
</dbReference>
<dbReference type="PRINTS" id="PR00032">
    <property type="entry name" value="HTHARAC"/>
</dbReference>
<protein>
    <submittedName>
        <fullName evidence="5">AraC family transcriptional regulator</fullName>
    </submittedName>
</protein>
<dbReference type="AlphaFoldDB" id="A0A8J3DZW2"/>
<evidence type="ECO:0000313" key="5">
    <source>
        <dbReference type="EMBL" id="GHD19507.1"/>
    </source>
</evidence>
<dbReference type="InterPro" id="IPR052158">
    <property type="entry name" value="INH-QAR"/>
</dbReference>
<dbReference type="Pfam" id="PF12833">
    <property type="entry name" value="HTH_18"/>
    <property type="match status" value="1"/>
</dbReference>
<dbReference type="CDD" id="cd03136">
    <property type="entry name" value="GATase1_AraC_ArgR_like"/>
    <property type="match status" value="1"/>
</dbReference>
<dbReference type="GO" id="GO:0043565">
    <property type="term" value="F:sequence-specific DNA binding"/>
    <property type="evidence" value="ECO:0007669"/>
    <property type="project" value="InterPro"/>
</dbReference>
<reference evidence="5" key="1">
    <citation type="journal article" date="2014" name="Int. J. Syst. Evol. Microbiol.">
        <title>Complete genome sequence of Corynebacterium casei LMG S-19264T (=DSM 44701T), isolated from a smear-ripened cheese.</title>
        <authorList>
            <consortium name="US DOE Joint Genome Institute (JGI-PGF)"/>
            <person name="Walter F."/>
            <person name="Albersmeier A."/>
            <person name="Kalinowski J."/>
            <person name="Ruckert C."/>
        </authorList>
    </citation>
    <scope>NUCLEOTIDE SEQUENCE</scope>
    <source>
        <strain evidence="5">KCTC 42249</strain>
    </source>
</reference>
<evidence type="ECO:0000256" key="2">
    <source>
        <dbReference type="ARBA" id="ARBA00023125"/>
    </source>
</evidence>
<keyword evidence="1" id="KW-0805">Transcription regulation</keyword>
<proteinExistence type="predicted"/>
<dbReference type="InterPro" id="IPR029062">
    <property type="entry name" value="Class_I_gatase-like"/>
</dbReference>
<dbReference type="InterPro" id="IPR018062">
    <property type="entry name" value="HTH_AraC-typ_CS"/>
</dbReference>
<reference evidence="5" key="2">
    <citation type="submission" date="2020-09" db="EMBL/GenBank/DDBJ databases">
        <authorList>
            <person name="Sun Q."/>
            <person name="Kim S."/>
        </authorList>
    </citation>
    <scope>NUCLEOTIDE SEQUENCE</scope>
    <source>
        <strain evidence="5">KCTC 42249</strain>
    </source>
</reference>
<dbReference type="SMART" id="SM00342">
    <property type="entry name" value="HTH_ARAC"/>
    <property type="match status" value="1"/>
</dbReference>
<comment type="caution">
    <text evidence="5">The sequence shown here is derived from an EMBL/GenBank/DDBJ whole genome shotgun (WGS) entry which is preliminary data.</text>
</comment>
<dbReference type="PANTHER" id="PTHR43130">
    <property type="entry name" value="ARAC-FAMILY TRANSCRIPTIONAL REGULATOR"/>
    <property type="match status" value="1"/>
</dbReference>
<dbReference type="InterPro" id="IPR018060">
    <property type="entry name" value="HTH_AraC"/>
</dbReference>
<keyword evidence="3" id="KW-0804">Transcription</keyword>
<evidence type="ECO:0000259" key="4">
    <source>
        <dbReference type="PROSITE" id="PS01124"/>
    </source>
</evidence>
<dbReference type="InterPro" id="IPR020449">
    <property type="entry name" value="Tscrpt_reg_AraC-type_HTH"/>
</dbReference>
<dbReference type="InterPro" id="IPR002818">
    <property type="entry name" value="DJ-1/PfpI"/>
</dbReference>
<evidence type="ECO:0000256" key="3">
    <source>
        <dbReference type="ARBA" id="ARBA00023163"/>
    </source>
</evidence>
<dbReference type="SUPFAM" id="SSF52317">
    <property type="entry name" value="Class I glutamine amidotransferase-like"/>
    <property type="match status" value="1"/>
</dbReference>
<keyword evidence="2" id="KW-0238">DNA-binding</keyword>
<dbReference type="PROSITE" id="PS01124">
    <property type="entry name" value="HTH_ARAC_FAMILY_2"/>
    <property type="match status" value="1"/>
</dbReference>
<organism evidence="5 6">
    <name type="scientific">Tianweitania populi</name>
    <dbReference type="NCBI Taxonomy" id="1607949"/>
    <lineage>
        <taxon>Bacteria</taxon>
        <taxon>Pseudomonadati</taxon>
        <taxon>Pseudomonadota</taxon>
        <taxon>Alphaproteobacteria</taxon>
        <taxon>Hyphomicrobiales</taxon>
        <taxon>Phyllobacteriaceae</taxon>
        <taxon>Tianweitania</taxon>
    </lineage>
</organism>
<dbReference type="SUPFAM" id="SSF46689">
    <property type="entry name" value="Homeodomain-like"/>
    <property type="match status" value="2"/>
</dbReference>
<evidence type="ECO:0000313" key="6">
    <source>
        <dbReference type="Proteomes" id="UP000630142"/>
    </source>
</evidence>
<dbReference type="Pfam" id="PF01965">
    <property type="entry name" value="DJ-1_PfpI"/>
    <property type="match status" value="1"/>
</dbReference>
<sequence>MKMTIRFAFILIHEFTMSPFSLFVDTLRLAGDEADRSRRIAFDWQILGTRGLPIRSSCGFDILPTVESSHAGNFDYIVVVGGLLGRAKSLGREQIAFLQQAAGAGKPIIGLCTASFALAEHGFLDGYRACVSWLHLAEFQAAYPAVQATADRLFLADRDRTTCAGGAGAADLAAALVVKTLGERNAEKAADILLLDRIRTHRDLQPSKNLFGEVANFKVRQALLLMQNSCSEPLPVSEIASRTNCSPRQLERLFSAHLKISPGHAYMTLRVERAKALLAKTEMPISEIAYQCGFVNSGHFARAFREHAGTPPSKFASRWTGHSR</sequence>
<evidence type="ECO:0000256" key="1">
    <source>
        <dbReference type="ARBA" id="ARBA00023015"/>
    </source>
</evidence>
<dbReference type="GO" id="GO:0003700">
    <property type="term" value="F:DNA-binding transcription factor activity"/>
    <property type="evidence" value="ECO:0007669"/>
    <property type="project" value="InterPro"/>
</dbReference>
<dbReference type="Gene3D" id="3.40.50.880">
    <property type="match status" value="1"/>
</dbReference>
<gene>
    <name evidence="5" type="ORF">GCM10016234_31290</name>
</gene>
<dbReference type="Proteomes" id="UP000630142">
    <property type="component" value="Unassembled WGS sequence"/>
</dbReference>
<dbReference type="InterPro" id="IPR009057">
    <property type="entry name" value="Homeodomain-like_sf"/>
</dbReference>
<accession>A0A8J3DZW2</accession>
<feature type="domain" description="HTH araC/xylS-type" evidence="4">
    <location>
        <begin position="220"/>
        <end position="318"/>
    </location>
</feature>
<dbReference type="PANTHER" id="PTHR43130:SF3">
    <property type="entry name" value="HTH-TYPE TRANSCRIPTIONAL REGULATOR RV1931C"/>
    <property type="match status" value="1"/>
</dbReference>
<dbReference type="Gene3D" id="1.10.10.60">
    <property type="entry name" value="Homeodomain-like"/>
    <property type="match status" value="2"/>
</dbReference>
<name>A0A8J3DZW2_9HYPH</name>